<name>A0A7T8HLB9_CALRO</name>
<dbReference type="AlphaFoldDB" id="A0A7T8HLB9"/>
<accession>A0A7T8HLB9</accession>
<dbReference type="EMBL" id="CP045897">
    <property type="protein sequence ID" value="QQP51600.1"/>
    <property type="molecule type" value="Genomic_DNA"/>
</dbReference>
<dbReference type="Proteomes" id="UP000595437">
    <property type="component" value="Chromosome 8"/>
</dbReference>
<protein>
    <submittedName>
        <fullName evidence="1">Uncharacterized protein</fullName>
    </submittedName>
</protein>
<sequence>DTGSSFRNNNFGKSVMNQVRMQSAVMAEKYLRSSRDIKCTQKTFCNVAHIPIPSTMTRPHSAQS</sequence>
<keyword evidence="2" id="KW-1185">Reference proteome</keyword>
<gene>
    <name evidence="1" type="ORF">FKW44_013017</name>
</gene>
<feature type="non-terminal residue" evidence="1">
    <location>
        <position position="64"/>
    </location>
</feature>
<evidence type="ECO:0000313" key="2">
    <source>
        <dbReference type="Proteomes" id="UP000595437"/>
    </source>
</evidence>
<feature type="non-terminal residue" evidence="1">
    <location>
        <position position="1"/>
    </location>
</feature>
<proteinExistence type="predicted"/>
<organism evidence="1 2">
    <name type="scientific">Caligus rogercresseyi</name>
    <name type="common">Sea louse</name>
    <dbReference type="NCBI Taxonomy" id="217165"/>
    <lineage>
        <taxon>Eukaryota</taxon>
        <taxon>Metazoa</taxon>
        <taxon>Ecdysozoa</taxon>
        <taxon>Arthropoda</taxon>
        <taxon>Crustacea</taxon>
        <taxon>Multicrustacea</taxon>
        <taxon>Hexanauplia</taxon>
        <taxon>Copepoda</taxon>
        <taxon>Siphonostomatoida</taxon>
        <taxon>Caligidae</taxon>
        <taxon>Caligus</taxon>
    </lineage>
</organism>
<reference evidence="2" key="1">
    <citation type="submission" date="2021-01" db="EMBL/GenBank/DDBJ databases">
        <title>Caligus Genome Assembly.</title>
        <authorList>
            <person name="Gallardo-Escarate C."/>
        </authorList>
    </citation>
    <scope>NUCLEOTIDE SEQUENCE [LARGE SCALE GENOMIC DNA]</scope>
</reference>
<evidence type="ECO:0000313" key="1">
    <source>
        <dbReference type="EMBL" id="QQP51600.1"/>
    </source>
</evidence>